<keyword evidence="3" id="KW-1185">Reference proteome</keyword>
<evidence type="ECO:0000259" key="1">
    <source>
        <dbReference type="Pfam" id="PF13403"/>
    </source>
</evidence>
<name>A0ABW4R4L8_9RHOB</name>
<dbReference type="SUPFAM" id="SSF51294">
    <property type="entry name" value="Hedgehog/intein (Hint) domain"/>
    <property type="match status" value="1"/>
</dbReference>
<dbReference type="InterPro" id="IPR028992">
    <property type="entry name" value="Hedgehog/Intein_dom"/>
</dbReference>
<proteinExistence type="predicted"/>
<sequence>MFGAVNSTELRTAMLDYASRNNLDYNIPSQPSGFGTRVATASADIDGDGDLDNTAAFSTDGVSISTSGSGVLISLVDPTVTMLDPDYKPGQGNFDPFGPGTLGPPCLVRGTRIATPLGEVLVENLSNGDLVLTKDRGARKIELIVSTTLGSARLALHPELRPIRIMAGALGHGLPETDLCVSPQHRILVRSKIAQRMFGASEVLVAAKQLVALNGIEIVDDLKPVEYFHILFDQHEVVFANGAETESLYTGAEALKTLGPAARTEIFALFPALLDGGTPAIPARIIANGRRGRQLTKRHVNAGQPLI</sequence>
<evidence type="ECO:0000313" key="2">
    <source>
        <dbReference type="EMBL" id="MFD1881127.1"/>
    </source>
</evidence>
<accession>A0ABW4R4L8</accession>
<feature type="domain" description="Hedgehog/Intein (Hint)" evidence="1">
    <location>
        <begin position="105"/>
        <end position="251"/>
    </location>
</feature>
<dbReference type="RefSeq" id="WP_379140709.1">
    <property type="nucleotide sequence ID" value="NZ_JBHUEN010000013.1"/>
</dbReference>
<evidence type="ECO:0000313" key="3">
    <source>
        <dbReference type="Proteomes" id="UP001597213"/>
    </source>
</evidence>
<organism evidence="2 3">
    <name type="scientific">Paracoccus pacificus</name>
    <dbReference type="NCBI Taxonomy" id="1463598"/>
    <lineage>
        <taxon>Bacteria</taxon>
        <taxon>Pseudomonadati</taxon>
        <taxon>Pseudomonadota</taxon>
        <taxon>Alphaproteobacteria</taxon>
        <taxon>Rhodobacterales</taxon>
        <taxon>Paracoccaceae</taxon>
        <taxon>Paracoccus</taxon>
    </lineage>
</organism>
<protein>
    <submittedName>
        <fullName evidence="2">Hint domain-containing protein</fullName>
    </submittedName>
</protein>
<dbReference type="InterPro" id="IPR036844">
    <property type="entry name" value="Hint_dom_sf"/>
</dbReference>
<reference evidence="3" key="1">
    <citation type="journal article" date="2019" name="Int. J. Syst. Evol. Microbiol.">
        <title>The Global Catalogue of Microorganisms (GCM) 10K type strain sequencing project: providing services to taxonomists for standard genome sequencing and annotation.</title>
        <authorList>
            <consortium name="The Broad Institute Genomics Platform"/>
            <consortium name="The Broad Institute Genome Sequencing Center for Infectious Disease"/>
            <person name="Wu L."/>
            <person name="Ma J."/>
        </authorList>
    </citation>
    <scope>NUCLEOTIDE SEQUENCE [LARGE SCALE GENOMIC DNA]</scope>
    <source>
        <strain evidence="3">CCUG 56029</strain>
    </source>
</reference>
<comment type="caution">
    <text evidence="2">The sequence shown here is derived from an EMBL/GenBank/DDBJ whole genome shotgun (WGS) entry which is preliminary data.</text>
</comment>
<dbReference type="EMBL" id="JBHUEN010000013">
    <property type="protein sequence ID" value="MFD1881127.1"/>
    <property type="molecule type" value="Genomic_DNA"/>
</dbReference>
<dbReference type="Pfam" id="PF13403">
    <property type="entry name" value="Hint_2"/>
    <property type="match status" value="1"/>
</dbReference>
<gene>
    <name evidence="2" type="ORF">ACFSCT_05285</name>
</gene>
<dbReference type="Proteomes" id="UP001597213">
    <property type="component" value="Unassembled WGS sequence"/>
</dbReference>